<evidence type="ECO:0000256" key="4">
    <source>
        <dbReference type="ARBA" id="ARBA00022728"/>
    </source>
</evidence>
<feature type="compositionally biased region" description="Basic and acidic residues" evidence="8">
    <location>
        <begin position="378"/>
        <end position="410"/>
    </location>
</feature>
<feature type="compositionally biased region" description="Basic and acidic residues" evidence="8">
    <location>
        <begin position="157"/>
        <end position="184"/>
    </location>
</feature>
<keyword evidence="11" id="KW-1185">Reference proteome</keyword>
<dbReference type="SMART" id="SM01083">
    <property type="entry name" value="Cir_N"/>
    <property type="match status" value="1"/>
</dbReference>
<feature type="compositionally biased region" description="Basic residues" evidence="8">
    <location>
        <begin position="227"/>
        <end position="241"/>
    </location>
</feature>
<sequence>MVQGIAFLSKKSWHTKTLANQERVWKAERAQETEERRTKELARQIQQEREQDEFDKLAGKKSHIDRGINWMYQGQAASGGTDKPSELEQEDAEKRAEAYLLGKEVSGETAAHGDFTQGGAGDGVNAVVRLEDPMAMAAAASASGEPSVAERNEAFRQQMEDPMYRVGMKEREKKTEAEKQRALFERVMGPIDSDDDDDNNSQDGKKKSKQERKREKKERKERLRKEERKRKRKHHHRHRSSHSSSDDDSEEEHERRRHRQHDRRRGRDDDRKRSSKKKRRHSRSRSRSRSRSESPEPRHRNYREREWDERKSRRHYHDSGRDRRGSRREEETDRHRNQSHHHAKREEGRIKKAGFGLQGKGAEKSRHYATQDLGPAKDLLRQTEKQREEERRKTRDRASSRRTMTAEERAQALQEMQTTAEERMHRGLSKRDRDEEDEKPMQRGNAAFLKDMNEEAHGLKGGKSMAQRMRENRNTQQRTHDKSFL</sequence>
<comment type="similarity">
    <text evidence="2">Belongs to the CWC25 family.</text>
</comment>
<dbReference type="PANTHER" id="PTHR16196">
    <property type="entry name" value="CELL CYCLE CONTROL PROTEIN CWF25"/>
    <property type="match status" value="1"/>
</dbReference>
<dbReference type="Pfam" id="PF10197">
    <property type="entry name" value="Cir_N"/>
    <property type="match status" value="1"/>
</dbReference>
<keyword evidence="3" id="KW-0507">mRNA processing</keyword>
<dbReference type="AlphaFoldDB" id="A0A9N8H8T1"/>
<comment type="subcellular location">
    <subcellularLocation>
        <location evidence="1">Nucleus</location>
    </subcellularLocation>
</comment>
<evidence type="ECO:0000256" key="5">
    <source>
        <dbReference type="ARBA" id="ARBA00023054"/>
    </source>
</evidence>
<protein>
    <submittedName>
        <fullName evidence="10">Splicing factor CWC25</fullName>
    </submittedName>
</protein>
<evidence type="ECO:0000256" key="1">
    <source>
        <dbReference type="ARBA" id="ARBA00004123"/>
    </source>
</evidence>
<dbReference type="GO" id="GO:0000398">
    <property type="term" value="P:mRNA splicing, via spliceosome"/>
    <property type="evidence" value="ECO:0007669"/>
    <property type="project" value="TreeGrafter"/>
</dbReference>
<evidence type="ECO:0000256" key="8">
    <source>
        <dbReference type="SAM" id="MobiDB-lite"/>
    </source>
</evidence>
<keyword evidence="4" id="KW-0747">Spliceosome</keyword>
<evidence type="ECO:0000259" key="9">
    <source>
        <dbReference type="SMART" id="SM01083"/>
    </source>
</evidence>
<accession>A0A9N8H8T1</accession>
<evidence type="ECO:0000313" key="10">
    <source>
        <dbReference type="EMBL" id="CAB9503530.1"/>
    </source>
</evidence>
<feature type="compositionally biased region" description="Basic and acidic residues" evidence="8">
    <location>
        <begin position="468"/>
        <end position="485"/>
    </location>
</feature>
<dbReference type="PANTHER" id="PTHR16196:SF0">
    <property type="entry name" value="PRE-MRNA-SPLICING FACTOR CWC25 HOMOLOG"/>
    <property type="match status" value="1"/>
</dbReference>
<evidence type="ECO:0000256" key="6">
    <source>
        <dbReference type="ARBA" id="ARBA00023187"/>
    </source>
</evidence>
<feature type="region of interest" description="Disordered" evidence="8">
    <location>
        <begin position="157"/>
        <end position="485"/>
    </location>
</feature>
<evidence type="ECO:0000313" key="11">
    <source>
        <dbReference type="Proteomes" id="UP001153069"/>
    </source>
</evidence>
<dbReference type="OrthoDB" id="21123at2759"/>
<evidence type="ECO:0000256" key="7">
    <source>
        <dbReference type="ARBA" id="ARBA00023242"/>
    </source>
</evidence>
<feature type="compositionally biased region" description="Basic residues" evidence="8">
    <location>
        <begin position="206"/>
        <end position="217"/>
    </location>
</feature>
<dbReference type="Proteomes" id="UP001153069">
    <property type="component" value="Unassembled WGS sequence"/>
</dbReference>
<dbReference type="GO" id="GO:0005684">
    <property type="term" value="C:U2-type spliceosomal complex"/>
    <property type="evidence" value="ECO:0007669"/>
    <property type="project" value="TreeGrafter"/>
</dbReference>
<dbReference type="Pfam" id="PF12542">
    <property type="entry name" value="CWC25"/>
    <property type="match status" value="1"/>
</dbReference>
<dbReference type="EMBL" id="CAICTM010000167">
    <property type="protein sequence ID" value="CAB9503530.1"/>
    <property type="molecule type" value="Genomic_DNA"/>
</dbReference>
<feature type="compositionally biased region" description="Basic residues" evidence="8">
    <location>
        <begin position="255"/>
        <end position="264"/>
    </location>
</feature>
<feature type="compositionally biased region" description="Basic and acidic residues" evidence="8">
    <location>
        <begin position="290"/>
        <end position="336"/>
    </location>
</feature>
<keyword evidence="5" id="KW-0175">Coiled coil</keyword>
<dbReference type="InterPro" id="IPR051376">
    <property type="entry name" value="CWC25_splicing_factor"/>
</dbReference>
<name>A0A9N8H8T1_9STRA</name>
<proteinExistence type="inferred from homology"/>
<organism evidence="10 11">
    <name type="scientific">Seminavis robusta</name>
    <dbReference type="NCBI Taxonomy" id="568900"/>
    <lineage>
        <taxon>Eukaryota</taxon>
        <taxon>Sar</taxon>
        <taxon>Stramenopiles</taxon>
        <taxon>Ochrophyta</taxon>
        <taxon>Bacillariophyta</taxon>
        <taxon>Bacillariophyceae</taxon>
        <taxon>Bacillariophycidae</taxon>
        <taxon>Naviculales</taxon>
        <taxon>Naviculaceae</taxon>
        <taxon>Seminavis</taxon>
    </lineage>
</organism>
<keyword evidence="7" id="KW-0539">Nucleus</keyword>
<feature type="domain" description="CBF1-interacting co-repressor CIR N-terminal" evidence="9">
    <location>
        <begin position="12"/>
        <end position="48"/>
    </location>
</feature>
<comment type="caution">
    <text evidence="10">The sequence shown here is derived from an EMBL/GenBank/DDBJ whole genome shotgun (WGS) entry which is preliminary data.</text>
</comment>
<feature type="region of interest" description="Disordered" evidence="8">
    <location>
        <begin position="28"/>
        <end position="60"/>
    </location>
</feature>
<evidence type="ECO:0000256" key="3">
    <source>
        <dbReference type="ARBA" id="ARBA00022664"/>
    </source>
</evidence>
<keyword evidence="6" id="KW-0508">mRNA splicing</keyword>
<feature type="compositionally biased region" description="Basic and acidic residues" evidence="8">
    <location>
        <begin position="420"/>
        <end position="433"/>
    </location>
</feature>
<evidence type="ECO:0000256" key="2">
    <source>
        <dbReference type="ARBA" id="ARBA00006695"/>
    </source>
</evidence>
<feature type="compositionally biased region" description="Basic residues" evidence="8">
    <location>
        <begin position="273"/>
        <end position="289"/>
    </location>
</feature>
<feature type="region of interest" description="Disordered" evidence="8">
    <location>
        <begin position="74"/>
        <end position="93"/>
    </location>
</feature>
<reference evidence="10" key="1">
    <citation type="submission" date="2020-06" db="EMBL/GenBank/DDBJ databases">
        <authorList>
            <consortium name="Plant Systems Biology data submission"/>
        </authorList>
    </citation>
    <scope>NUCLEOTIDE SEQUENCE</scope>
    <source>
        <strain evidence="10">D6</strain>
    </source>
</reference>
<dbReference type="InterPro" id="IPR019339">
    <property type="entry name" value="CIR_N_dom"/>
</dbReference>
<gene>
    <name evidence="10" type="ORF">SEMRO_168_G074910.1</name>
</gene>
<dbReference type="InterPro" id="IPR022209">
    <property type="entry name" value="CWC25"/>
</dbReference>